<name>A0A447U7H9_SALET</name>
<evidence type="ECO:0000313" key="3">
    <source>
        <dbReference type="Proteomes" id="UP000269208"/>
    </source>
</evidence>
<keyword evidence="1" id="KW-1133">Transmembrane helix</keyword>
<reference evidence="2 3" key="1">
    <citation type="submission" date="2018-12" db="EMBL/GenBank/DDBJ databases">
        <authorList>
            <consortium name="Pathogen Informatics"/>
        </authorList>
    </citation>
    <scope>NUCLEOTIDE SEQUENCE [LARGE SCALE GENOMIC DNA]</scope>
    <source>
        <strain evidence="2 3">NCTC6754</strain>
    </source>
</reference>
<feature type="transmembrane region" description="Helical" evidence="1">
    <location>
        <begin position="7"/>
        <end position="28"/>
    </location>
</feature>
<evidence type="ECO:0000313" key="2">
    <source>
        <dbReference type="EMBL" id="VEB62037.1"/>
    </source>
</evidence>
<organism evidence="2 3">
    <name type="scientific">Salmonella enterica I</name>
    <dbReference type="NCBI Taxonomy" id="59201"/>
    <lineage>
        <taxon>Bacteria</taxon>
        <taxon>Pseudomonadati</taxon>
        <taxon>Pseudomonadota</taxon>
        <taxon>Gammaproteobacteria</taxon>
        <taxon>Enterobacterales</taxon>
        <taxon>Enterobacteriaceae</taxon>
        <taxon>Salmonella</taxon>
    </lineage>
</organism>
<sequence length="56" mass="6813">MGTVPDVTIWFYTIITSIIMLMVSTLVLTKYRSRIVYWFIINENLLQKRWRNTPYI</sequence>
<gene>
    <name evidence="2" type="ORF">NCTC6754_07419</name>
</gene>
<keyword evidence="1" id="KW-0812">Transmembrane</keyword>
<dbReference type="AlphaFoldDB" id="A0A447U7H9"/>
<accession>A0A447U7H9</accession>
<protein>
    <submittedName>
        <fullName evidence="2">ABC transporter permease</fullName>
    </submittedName>
</protein>
<dbReference type="EMBL" id="LR134190">
    <property type="protein sequence ID" value="VEB62037.1"/>
    <property type="molecule type" value="Genomic_DNA"/>
</dbReference>
<keyword evidence="1" id="KW-0472">Membrane</keyword>
<dbReference type="Proteomes" id="UP000269208">
    <property type="component" value="Chromosome"/>
</dbReference>
<evidence type="ECO:0000256" key="1">
    <source>
        <dbReference type="SAM" id="Phobius"/>
    </source>
</evidence>
<proteinExistence type="predicted"/>